<name>A0A5J4S4E8_9ZZZZ</name>
<dbReference type="PANTHER" id="PTHR35579:SF3">
    <property type="entry name" value="CRISPR SYSTEM CMS ENDORIBONUCLEASE CSM3"/>
    <property type="match status" value="1"/>
</dbReference>
<dbReference type="InterPro" id="IPR052216">
    <property type="entry name" value="CRISPR_Csm3_endoribonuclease"/>
</dbReference>
<dbReference type="PANTHER" id="PTHR35579">
    <property type="entry name" value="CRISPR SYSTEM CMS ENDORIBONUCLEASE CSM3"/>
    <property type="match status" value="1"/>
</dbReference>
<sequence length="191" mass="21658">MNIKYKITFFGDWHCGSGLSSGVDVDLLVIKDENNLPFIPGKTIKGLVREAVEEINQLSKSDDDETKEMIHQAFGYFDKKNKEATKGLCFFANAELNEELKKKITEAQFSKYLYRRIASTAINDEGVAEEHSLRRIEVTIPCELYGKIIDVPEELEINIIKGLRFIKRLGQNRNRGLGRCSITIINEGGTK</sequence>
<accession>A0A5J4S4E8</accession>
<proteinExistence type="predicted"/>
<dbReference type="CDD" id="cd09726">
    <property type="entry name" value="RAMP_I_III"/>
    <property type="match status" value="1"/>
</dbReference>
<dbReference type="Pfam" id="PF03787">
    <property type="entry name" value="RAMPs"/>
    <property type="match status" value="1"/>
</dbReference>
<dbReference type="GO" id="GO:0051607">
    <property type="term" value="P:defense response to virus"/>
    <property type="evidence" value="ECO:0007669"/>
    <property type="project" value="UniProtKB-KW"/>
</dbReference>
<reference evidence="3" key="1">
    <citation type="submission" date="2019-03" db="EMBL/GenBank/DDBJ databases">
        <title>Single cell metagenomics reveals metabolic interactions within the superorganism composed of flagellate Streblomastix strix and complex community of Bacteroidetes bacteria on its surface.</title>
        <authorList>
            <person name="Treitli S.C."/>
            <person name="Kolisko M."/>
            <person name="Husnik F."/>
            <person name="Keeling P."/>
            <person name="Hampl V."/>
        </authorList>
    </citation>
    <scope>NUCLEOTIDE SEQUENCE</scope>
    <source>
        <strain evidence="3">STM</strain>
    </source>
</reference>
<dbReference type="AlphaFoldDB" id="A0A5J4S4E8"/>
<evidence type="ECO:0000259" key="2">
    <source>
        <dbReference type="Pfam" id="PF03787"/>
    </source>
</evidence>
<evidence type="ECO:0000313" key="3">
    <source>
        <dbReference type="EMBL" id="KAA6340949.1"/>
    </source>
</evidence>
<evidence type="ECO:0000256" key="1">
    <source>
        <dbReference type="ARBA" id="ARBA00023118"/>
    </source>
</evidence>
<organism evidence="3">
    <name type="scientific">termite gut metagenome</name>
    <dbReference type="NCBI Taxonomy" id="433724"/>
    <lineage>
        <taxon>unclassified sequences</taxon>
        <taxon>metagenomes</taxon>
        <taxon>organismal metagenomes</taxon>
    </lineage>
</organism>
<keyword evidence="1" id="KW-0051">Antiviral defense</keyword>
<feature type="domain" description="CRISPR type III-associated protein" evidence="2">
    <location>
        <begin position="6"/>
        <end position="181"/>
    </location>
</feature>
<gene>
    <name evidence="3" type="ORF">EZS27_011218</name>
</gene>
<dbReference type="InterPro" id="IPR005537">
    <property type="entry name" value="RAMP_III_fam"/>
</dbReference>
<dbReference type="EMBL" id="SNRY01000422">
    <property type="protein sequence ID" value="KAA6340949.1"/>
    <property type="molecule type" value="Genomic_DNA"/>
</dbReference>
<comment type="caution">
    <text evidence="3">The sequence shown here is derived from an EMBL/GenBank/DDBJ whole genome shotgun (WGS) entry which is preliminary data.</text>
</comment>
<protein>
    <recommendedName>
        <fullName evidence="2">CRISPR type III-associated protein domain-containing protein</fullName>
    </recommendedName>
</protein>